<dbReference type="Proteomes" id="UP001302059">
    <property type="component" value="Unassembled WGS sequence"/>
</dbReference>
<dbReference type="RefSeq" id="WP_285523323.1">
    <property type="nucleotide sequence ID" value="NZ_JASNGB010000077.1"/>
</dbReference>
<organism evidence="2 3">
    <name type="scientific">Deinococcus rhizophilus</name>
    <dbReference type="NCBI Taxonomy" id="3049544"/>
    <lineage>
        <taxon>Bacteria</taxon>
        <taxon>Thermotogati</taxon>
        <taxon>Deinococcota</taxon>
        <taxon>Deinococci</taxon>
        <taxon>Deinococcales</taxon>
        <taxon>Deinococcaceae</taxon>
        <taxon>Deinococcus</taxon>
    </lineage>
</organism>
<evidence type="ECO:0000313" key="2">
    <source>
        <dbReference type="EMBL" id="MDL2344397.1"/>
    </source>
</evidence>
<keyword evidence="3" id="KW-1185">Reference proteome</keyword>
<sequence length="71" mass="7010">MILPQPPDKATLAALLGVPGGAHLSAERGQDAAGRSRVVIAVTPPRPGSRRPDPAEPAGGVPGAGLPAFVV</sequence>
<evidence type="ECO:0000256" key="1">
    <source>
        <dbReference type="SAM" id="MobiDB-lite"/>
    </source>
</evidence>
<feature type="compositionally biased region" description="Low complexity" evidence="1">
    <location>
        <begin position="56"/>
        <end position="71"/>
    </location>
</feature>
<evidence type="ECO:0000313" key="3">
    <source>
        <dbReference type="Proteomes" id="UP001302059"/>
    </source>
</evidence>
<feature type="region of interest" description="Disordered" evidence="1">
    <location>
        <begin position="43"/>
        <end position="71"/>
    </location>
</feature>
<reference evidence="2 3" key="1">
    <citation type="submission" date="2023-05" db="EMBL/GenBank/DDBJ databases">
        <authorList>
            <person name="Gao F."/>
        </authorList>
    </citation>
    <scope>NUCLEOTIDE SEQUENCE [LARGE SCALE GENOMIC DNA]</scope>
    <source>
        <strain evidence="2 3">MIMF12</strain>
    </source>
</reference>
<gene>
    <name evidence="2" type="ORF">QOL99_09545</name>
</gene>
<comment type="caution">
    <text evidence="2">The sequence shown here is derived from an EMBL/GenBank/DDBJ whole genome shotgun (WGS) entry which is preliminary data.</text>
</comment>
<accession>A0ABT7JH66</accession>
<name>A0ABT7JH66_9DEIO</name>
<proteinExistence type="predicted"/>
<protein>
    <submittedName>
        <fullName evidence="2">Uncharacterized protein</fullName>
    </submittedName>
</protein>
<dbReference type="EMBL" id="JASNGB010000077">
    <property type="protein sequence ID" value="MDL2344397.1"/>
    <property type="molecule type" value="Genomic_DNA"/>
</dbReference>